<feature type="region of interest" description="Disordered" evidence="1">
    <location>
        <begin position="1"/>
        <end position="20"/>
    </location>
</feature>
<reference evidence="2" key="1">
    <citation type="journal article" date="2014" name="Int. J. Syst. Evol. Microbiol.">
        <title>Complete genome sequence of Corynebacterium casei LMG S-19264T (=DSM 44701T), isolated from a smear-ripened cheese.</title>
        <authorList>
            <consortium name="US DOE Joint Genome Institute (JGI-PGF)"/>
            <person name="Walter F."/>
            <person name="Albersmeier A."/>
            <person name="Kalinowski J."/>
            <person name="Ruckert C."/>
        </authorList>
    </citation>
    <scope>NUCLEOTIDE SEQUENCE</scope>
    <source>
        <strain evidence="2">JCM 4386</strain>
    </source>
</reference>
<feature type="compositionally biased region" description="Basic and acidic residues" evidence="1">
    <location>
        <begin position="66"/>
        <end position="78"/>
    </location>
</feature>
<evidence type="ECO:0000256" key="1">
    <source>
        <dbReference type="SAM" id="MobiDB-lite"/>
    </source>
</evidence>
<feature type="compositionally biased region" description="Basic and acidic residues" evidence="1">
    <location>
        <begin position="47"/>
        <end position="57"/>
    </location>
</feature>
<name>A0A918FUE6_9ACTN</name>
<dbReference type="Proteomes" id="UP000606194">
    <property type="component" value="Unassembled WGS sequence"/>
</dbReference>
<dbReference type="AlphaFoldDB" id="A0A918FUE6"/>
<proteinExistence type="predicted"/>
<comment type="caution">
    <text evidence="2">The sequence shown here is derived from an EMBL/GenBank/DDBJ whole genome shotgun (WGS) entry which is preliminary data.</text>
</comment>
<evidence type="ECO:0000313" key="2">
    <source>
        <dbReference type="EMBL" id="GGR82934.1"/>
    </source>
</evidence>
<organism evidence="2 3">
    <name type="scientific">Streptomyces humidus</name>
    <dbReference type="NCBI Taxonomy" id="52259"/>
    <lineage>
        <taxon>Bacteria</taxon>
        <taxon>Bacillati</taxon>
        <taxon>Actinomycetota</taxon>
        <taxon>Actinomycetes</taxon>
        <taxon>Kitasatosporales</taxon>
        <taxon>Streptomycetaceae</taxon>
        <taxon>Streptomyces</taxon>
    </lineage>
</organism>
<dbReference type="EMBL" id="BMTL01000008">
    <property type="protein sequence ID" value="GGR82934.1"/>
    <property type="molecule type" value="Genomic_DNA"/>
</dbReference>
<gene>
    <name evidence="2" type="ORF">GCM10010269_22550</name>
</gene>
<feature type="compositionally biased region" description="Basic residues" evidence="1">
    <location>
        <begin position="1"/>
        <end position="10"/>
    </location>
</feature>
<evidence type="ECO:0000313" key="3">
    <source>
        <dbReference type="Proteomes" id="UP000606194"/>
    </source>
</evidence>
<reference evidence="2" key="2">
    <citation type="submission" date="2020-09" db="EMBL/GenBank/DDBJ databases">
        <authorList>
            <person name="Sun Q."/>
            <person name="Ohkuma M."/>
        </authorList>
    </citation>
    <scope>NUCLEOTIDE SEQUENCE</scope>
    <source>
        <strain evidence="2">JCM 4386</strain>
    </source>
</reference>
<sequence>MLFRNGHHKFPPFGLSPPPRQPLIKLHFHLRKHPGALLDLRGRVHRGMPDHPPRRDGGSPAGEENTPPHDGGRGAEIG</sequence>
<keyword evidence="3" id="KW-1185">Reference proteome</keyword>
<protein>
    <submittedName>
        <fullName evidence="2">Uncharacterized protein</fullName>
    </submittedName>
</protein>
<accession>A0A918FUE6</accession>
<feature type="region of interest" description="Disordered" evidence="1">
    <location>
        <begin position="39"/>
        <end position="78"/>
    </location>
</feature>